<reference evidence="4" key="1">
    <citation type="journal article" date="2014" name="Science">
        <title>Ancient hybridizations among the ancestral genomes of bread wheat.</title>
        <authorList>
            <consortium name="International Wheat Genome Sequencing Consortium,"/>
            <person name="Marcussen T."/>
            <person name="Sandve S.R."/>
            <person name="Heier L."/>
            <person name="Spannagl M."/>
            <person name="Pfeifer M."/>
            <person name="Jakobsen K.S."/>
            <person name="Wulff B.B."/>
            <person name="Steuernagel B."/>
            <person name="Mayer K.F."/>
            <person name="Olsen O.A."/>
        </authorList>
    </citation>
    <scope>NUCLEOTIDE SEQUENCE [LARGE SCALE GENOMIC DNA]</scope>
    <source>
        <strain evidence="4">cv. AL8/78</strain>
    </source>
</reference>
<feature type="region of interest" description="Disordered" evidence="1">
    <location>
        <begin position="252"/>
        <end position="271"/>
    </location>
</feature>
<feature type="compositionally biased region" description="Polar residues" evidence="1">
    <location>
        <begin position="217"/>
        <end position="226"/>
    </location>
</feature>
<name>A0A453SWZ3_AEGTS</name>
<reference evidence="3" key="3">
    <citation type="journal article" date="2017" name="Nature">
        <title>Genome sequence of the progenitor of the wheat D genome Aegilops tauschii.</title>
        <authorList>
            <person name="Luo M.C."/>
            <person name="Gu Y.Q."/>
            <person name="Puiu D."/>
            <person name="Wang H."/>
            <person name="Twardziok S.O."/>
            <person name="Deal K.R."/>
            <person name="Huo N."/>
            <person name="Zhu T."/>
            <person name="Wang L."/>
            <person name="Wang Y."/>
            <person name="McGuire P.E."/>
            <person name="Liu S."/>
            <person name="Long H."/>
            <person name="Ramasamy R.K."/>
            <person name="Rodriguez J.C."/>
            <person name="Van S.L."/>
            <person name="Yuan L."/>
            <person name="Wang Z."/>
            <person name="Xia Z."/>
            <person name="Xiao L."/>
            <person name="Anderson O.D."/>
            <person name="Ouyang S."/>
            <person name="Liang Y."/>
            <person name="Zimin A.V."/>
            <person name="Pertea G."/>
            <person name="Qi P."/>
            <person name="Bennetzen J.L."/>
            <person name="Dai X."/>
            <person name="Dawson M.W."/>
            <person name="Muller H.G."/>
            <person name="Kugler K."/>
            <person name="Rivarola-Duarte L."/>
            <person name="Spannagl M."/>
            <person name="Mayer K.F.X."/>
            <person name="Lu F.H."/>
            <person name="Bevan M.W."/>
            <person name="Leroy P."/>
            <person name="Li P."/>
            <person name="You F.M."/>
            <person name="Sun Q."/>
            <person name="Liu Z."/>
            <person name="Lyons E."/>
            <person name="Wicker T."/>
            <person name="Salzberg S.L."/>
            <person name="Devos K.M."/>
            <person name="Dvorak J."/>
        </authorList>
    </citation>
    <scope>NUCLEOTIDE SEQUENCE [LARGE SCALE GENOMIC DNA]</scope>
    <source>
        <strain evidence="3">cv. AL8/78</strain>
    </source>
</reference>
<dbReference type="FunFam" id="2.60.40.2700:FF:000001">
    <property type="entry name" value="Transmembrane protein"/>
    <property type="match status" value="1"/>
</dbReference>
<evidence type="ECO:0000259" key="2">
    <source>
        <dbReference type="Pfam" id="PF23197"/>
    </source>
</evidence>
<feature type="region of interest" description="Disordered" evidence="1">
    <location>
        <begin position="276"/>
        <end position="299"/>
    </location>
</feature>
<dbReference type="Proteomes" id="UP000015105">
    <property type="component" value="Chromosome 7D"/>
</dbReference>
<evidence type="ECO:0000256" key="1">
    <source>
        <dbReference type="SAM" id="MobiDB-lite"/>
    </source>
</evidence>
<dbReference type="Pfam" id="PF23197">
    <property type="entry name" value="IG_AIR9"/>
    <property type="match status" value="1"/>
</dbReference>
<dbReference type="PANTHER" id="PTHR31149">
    <property type="entry name" value="EXPRESSED PROTEIN"/>
    <property type="match status" value="1"/>
</dbReference>
<reference evidence="3" key="4">
    <citation type="submission" date="2019-03" db="UniProtKB">
        <authorList>
            <consortium name="EnsemblPlants"/>
        </authorList>
    </citation>
    <scope>IDENTIFICATION</scope>
</reference>
<dbReference type="Gene3D" id="2.60.40.2700">
    <property type="match status" value="1"/>
</dbReference>
<dbReference type="Gramene" id="AET7Gv21137000.23">
    <property type="protein sequence ID" value="AET7Gv21137000.23"/>
    <property type="gene ID" value="AET7Gv21137000"/>
</dbReference>
<reference evidence="4" key="2">
    <citation type="journal article" date="2017" name="Nat. Plants">
        <title>The Aegilops tauschii genome reveals multiple impacts of transposons.</title>
        <authorList>
            <person name="Zhao G."/>
            <person name="Zou C."/>
            <person name="Li K."/>
            <person name="Wang K."/>
            <person name="Li T."/>
            <person name="Gao L."/>
            <person name="Zhang X."/>
            <person name="Wang H."/>
            <person name="Yang Z."/>
            <person name="Liu X."/>
            <person name="Jiang W."/>
            <person name="Mao L."/>
            <person name="Kong X."/>
            <person name="Jiao Y."/>
            <person name="Jia J."/>
        </authorList>
    </citation>
    <scope>NUCLEOTIDE SEQUENCE [LARGE SCALE GENOMIC DNA]</scope>
    <source>
        <strain evidence="4">cv. AL8/78</strain>
    </source>
</reference>
<feature type="domain" description="AIR9-like A9" evidence="2">
    <location>
        <begin position="363"/>
        <end position="443"/>
    </location>
</feature>
<sequence length="514" mass="57335">AKVKEQEEQIARLRVQLVDYSVKESQILNDKLVLEKRIAHMRMEFDQQQQDLVDAASKALSYRQDIMEENLRLTHSLQAARRRRSTFVSSLLPLLSAHNLQPSVPDAQSIVGNLKVLFTHSQEKLAITEEKQKKSQYQIARRAESSNNTAQSPSHPARNTLSQASLGIVPQQAYSHAESPISYPVRARRDWDLLANENRQILPTKAALTDTEHDNAGRTSPPRSNQFTKYGVAKETEHESCAGRSRAVRFNFESKDQNPSFKDPVGGDVTKNLEGAETQTSRESPAEWTPQGPPHLASGLDGGNLSYPYLPTVLEEPSSSFPEGVRYFDLCNFLLLISSVPMVNTIFHEYAAVEDDPLPAIDGLRITGEAFPGSELQASGYSSNGTTSCYFEWVRHLEDGSVNYIEGAKQPTYLVTADDVDSLLAIEVQPLDDRKRKGEIVKVYANEQRKITCNPEMKELIEKILSIGHVSYEVLLPINIPYGRPTEFSIQSAKGAQYNLKPAKSSPSRDAIVL</sequence>
<accession>A0A453SWZ3</accession>
<dbReference type="AlphaFoldDB" id="A0A453SWZ3"/>
<dbReference type="GO" id="GO:0005886">
    <property type="term" value="C:plasma membrane"/>
    <property type="evidence" value="ECO:0007669"/>
    <property type="project" value="TreeGrafter"/>
</dbReference>
<evidence type="ECO:0000313" key="4">
    <source>
        <dbReference type="Proteomes" id="UP000015105"/>
    </source>
</evidence>
<dbReference type="InterPro" id="IPR056284">
    <property type="entry name" value="AIR9-like_A9"/>
</dbReference>
<feature type="compositionally biased region" description="Polar residues" evidence="1">
    <location>
        <begin position="145"/>
        <end position="159"/>
    </location>
</feature>
<evidence type="ECO:0000313" key="3">
    <source>
        <dbReference type="EnsemblPlants" id="AET7Gv21137000.23"/>
    </source>
</evidence>
<feature type="region of interest" description="Disordered" evidence="1">
    <location>
        <begin position="204"/>
        <end position="226"/>
    </location>
</feature>
<reference evidence="3" key="5">
    <citation type="journal article" date="2021" name="G3 (Bethesda)">
        <title>Aegilops tauschii genome assembly Aet v5.0 features greater sequence contiguity and improved annotation.</title>
        <authorList>
            <person name="Wang L."/>
            <person name="Zhu T."/>
            <person name="Rodriguez J.C."/>
            <person name="Deal K.R."/>
            <person name="Dubcovsky J."/>
            <person name="McGuire P.E."/>
            <person name="Lux T."/>
            <person name="Spannagl M."/>
            <person name="Mayer K.F.X."/>
            <person name="Baldrich P."/>
            <person name="Meyers B.C."/>
            <person name="Huo N."/>
            <person name="Gu Y.Q."/>
            <person name="Zhou H."/>
            <person name="Devos K.M."/>
            <person name="Bennetzen J.L."/>
            <person name="Unver T."/>
            <person name="Budak H."/>
            <person name="Gulick P.J."/>
            <person name="Galiba G."/>
            <person name="Kalapos B."/>
            <person name="Nelson D.R."/>
            <person name="Li P."/>
            <person name="You F.M."/>
            <person name="Luo M.C."/>
            <person name="Dvorak J."/>
        </authorList>
    </citation>
    <scope>NUCLEOTIDE SEQUENCE [LARGE SCALE GENOMIC DNA]</scope>
    <source>
        <strain evidence="3">cv. AL8/78</strain>
    </source>
</reference>
<dbReference type="EnsemblPlants" id="AET7Gv21137000.23">
    <property type="protein sequence ID" value="AET7Gv21137000.23"/>
    <property type="gene ID" value="AET7Gv21137000"/>
</dbReference>
<organism evidence="3 4">
    <name type="scientific">Aegilops tauschii subsp. strangulata</name>
    <name type="common">Goatgrass</name>
    <dbReference type="NCBI Taxonomy" id="200361"/>
    <lineage>
        <taxon>Eukaryota</taxon>
        <taxon>Viridiplantae</taxon>
        <taxon>Streptophyta</taxon>
        <taxon>Embryophyta</taxon>
        <taxon>Tracheophyta</taxon>
        <taxon>Spermatophyta</taxon>
        <taxon>Magnoliopsida</taxon>
        <taxon>Liliopsida</taxon>
        <taxon>Poales</taxon>
        <taxon>Poaceae</taxon>
        <taxon>BOP clade</taxon>
        <taxon>Pooideae</taxon>
        <taxon>Triticodae</taxon>
        <taxon>Triticeae</taxon>
        <taxon>Triticinae</taxon>
        <taxon>Aegilops</taxon>
    </lineage>
</organism>
<keyword evidence="4" id="KW-1185">Reference proteome</keyword>
<feature type="region of interest" description="Disordered" evidence="1">
    <location>
        <begin position="130"/>
        <end position="159"/>
    </location>
</feature>
<dbReference type="PANTHER" id="PTHR31149:SF10">
    <property type="entry name" value="OS05G0100900 PROTEIN"/>
    <property type="match status" value="1"/>
</dbReference>
<protein>
    <recommendedName>
        <fullName evidence="2">AIR9-like A9 domain-containing protein</fullName>
    </recommendedName>
</protein>
<proteinExistence type="predicted"/>